<dbReference type="PANTHER" id="PTHR43619">
    <property type="entry name" value="S-ADENOSYL-L-METHIONINE-DEPENDENT METHYLTRANSFERASE YKTD-RELATED"/>
    <property type="match status" value="1"/>
</dbReference>
<keyword evidence="9" id="KW-1185">Reference proteome</keyword>
<dbReference type="Proteomes" id="UP000198923">
    <property type="component" value="Unassembled WGS sequence"/>
</dbReference>
<organism evidence="8 9">
    <name type="scientific">Sinosporangium album</name>
    <dbReference type="NCBI Taxonomy" id="504805"/>
    <lineage>
        <taxon>Bacteria</taxon>
        <taxon>Bacillati</taxon>
        <taxon>Actinomycetota</taxon>
        <taxon>Actinomycetes</taxon>
        <taxon>Streptosporangiales</taxon>
        <taxon>Streptosporangiaceae</taxon>
        <taxon>Sinosporangium</taxon>
    </lineage>
</organism>
<dbReference type="EMBL" id="FNCN01000012">
    <property type="protein sequence ID" value="SDH16315.1"/>
    <property type="molecule type" value="Genomic_DNA"/>
</dbReference>
<dbReference type="AlphaFoldDB" id="A0A1G8A5R7"/>
<evidence type="ECO:0000256" key="4">
    <source>
        <dbReference type="ARBA" id="ARBA00022679"/>
    </source>
</evidence>
<sequence>MTEGILNSDHKLGGVAQTARWTAASRARESRRPDRLFDDPLAALLAGPHAAALLRHFHTSRAADEGNPFLPIRTRWFDDFLRAKAGKTGHQVVGLGAGLDTRAHRLDWPDGTVIFEVDQAALLAYKKERLSTSASVPRCDCRTVPVNLGDDWESALMEQGFDPTAPTVWFAEGLLFYLPEPLAHQVVSQAVKLSAAGSGFAADLIGTGIFRLPYIRPFLDRLNEAGSPWVFGTDDPRGFVERCGWRVTQVTEPGRPGADYGRWPKSASPSNLPDLPRSYLVAAELP</sequence>
<dbReference type="GO" id="GO:0032259">
    <property type="term" value="P:methylation"/>
    <property type="evidence" value="ECO:0007669"/>
    <property type="project" value="UniProtKB-KW"/>
</dbReference>
<dbReference type="STRING" id="504805.SAMN05421505_11228"/>
<comment type="function">
    <text evidence="1 6">Exhibits S-adenosyl-L-methionine-dependent methyltransferase activity.</text>
</comment>
<dbReference type="Gene3D" id="3.40.50.150">
    <property type="entry name" value="Vaccinia Virus protein VP39"/>
    <property type="match status" value="1"/>
</dbReference>
<proteinExistence type="inferred from homology"/>
<keyword evidence="3 6" id="KW-0489">Methyltransferase</keyword>
<evidence type="ECO:0000256" key="1">
    <source>
        <dbReference type="ARBA" id="ARBA00003907"/>
    </source>
</evidence>
<keyword evidence="5 6" id="KW-0949">S-adenosyl-L-methionine</keyword>
<dbReference type="InterPro" id="IPR011610">
    <property type="entry name" value="SAM_mthyl_Trfase_ML2640-like"/>
</dbReference>
<dbReference type="RefSeq" id="WP_176955450.1">
    <property type="nucleotide sequence ID" value="NZ_FNCN01000012.1"/>
</dbReference>
<keyword evidence="4 8" id="KW-0808">Transferase</keyword>
<reference evidence="8 9" key="1">
    <citation type="submission" date="2016-10" db="EMBL/GenBank/DDBJ databases">
        <authorList>
            <person name="de Groot N.N."/>
        </authorList>
    </citation>
    <scope>NUCLEOTIDE SEQUENCE [LARGE SCALE GENOMIC DNA]</scope>
    <source>
        <strain evidence="8 9">CPCC 201354</strain>
    </source>
</reference>
<dbReference type="EC" id="2.1.1.-" evidence="6"/>
<evidence type="ECO:0000256" key="5">
    <source>
        <dbReference type="ARBA" id="ARBA00022691"/>
    </source>
</evidence>
<name>A0A1G8A5R7_9ACTN</name>
<dbReference type="SUPFAM" id="SSF53335">
    <property type="entry name" value="S-adenosyl-L-methionine-dependent methyltransferases"/>
    <property type="match status" value="1"/>
</dbReference>
<comment type="similarity">
    <text evidence="2 6">Belongs to the UPF0677 family.</text>
</comment>
<gene>
    <name evidence="8" type="ORF">SAMN05421505_11228</name>
</gene>
<dbReference type="Pfam" id="PF04072">
    <property type="entry name" value="LCM"/>
    <property type="match status" value="1"/>
</dbReference>
<feature type="region of interest" description="Disordered" evidence="7">
    <location>
        <begin position="253"/>
        <end position="277"/>
    </location>
</feature>
<evidence type="ECO:0000313" key="8">
    <source>
        <dbReference type="EMBL" id="SDH16315.1"/>
    </source>
</evidence>
<protein>
    <recommendedName>
        <fullName evidence="6">S-adenosyl-L-methionine-dependent methyltransferase</fullName>
        <ecNumber evidence="6">2.1.1.-</ecNumber>
    </recommendedName>
</protein>
<dbReference type="GO" id="GO:0008168">
    <property type="term" value="F:methyltransferase activity"/>
    <property type="evidence" value="ECO:0007669"/>
    <property type="project" value="UniProtKB-UniRule"/>
</dbReference>
<evidence type="ECO:0000256" key="3">
    <source>
        <dbReference type="ARBA" id="ARBA00022603"/>
    </source>
</evidence>
<dbReference type="PANTHER" id="PTHR43619:SF2">
    <property type="entry name" value="S-ADENOSYL-L-METHIONINE-DEPENDENT METHYLTRANSFERASES SUPERFAMILY PROTEIN"/>
    <property type="match status" value="1"/>
</dbReference>
<evidence type="ECO:0000313" key="9">
    <source>
        <dbReference type="Proteomes" id="UP000198923"/>
    </source>
</evidence>
<dbReference type="InterPro" id="IPR029063">
    <property type="entry name" value="SAM-dependent_MTases_sf"/>
</dbReference>
<evidence type="ECO:0000256" key="7">
    <source>
        <dbReference type="SAM" id="MobiDB-lite"/>
    </source>
</evidence>
<evidence type="ECO:0000256" key="2">
    <source>
        <dbReference type="ARBA" id="ARBA00008138"/>
    </source>
</evidence>
<dbReference type="NCBIfam" id="TIGR00027">
    <property type="entry name" value="mthyl_TIGR00027"/>
    <property type="match status" value="1"/>
</dbReference>
<evidence type="ECO:0000256" key="6">
    <source>
        <dbReference type="RuleBase" id="RU362030"/>
    </source>
</evidence>
<accession>A0A1G8A5R7</accession>
<dbReference type="InterPro" id="IPR007213">
    <property type="entry name" value="Ppm1/Ppm2/Tcmp"/>
</dbReference>